<keyword evidence="7" id="KW-0732">Signal</keyword>
<feature type="compositionally biased region" description="Basic and acidic residues" evidence="6">
    <location>
        <begin position="133"/>
        <end position="142"/>
    </location>
</feature>
<sequence>MARLIFQAMFAIIIVALHEGCGIPLSSSSVPASTSSSTSSSSGQVQQQQVHARVKRCSCNSWEDKECIYFCHLDIIWVNTPSKLLPYGLGNPSSPRRRRSPRRCECADPNDPTCSTFCRNSSEKNAPKNTSKMSEESARLSDNKLLQSLRSAIKSNTQKLSSKKHHTKIQQQQSSTLQ</sequence>
<dbReference type="SMART" id="SM00272">
    <property type="entry name" value="END"/>
    <property type="match status" value="2"/>
</dbReference>
<evidence type="ECO:0000256" key="5">
    <source>
        <dbReference type="ARBA" id="ARBA00023322"/>
    </source>
</evidence>
<name>A0AAW0NRU9_9GOBI</name>
<dbReference type="GO" id="GO:0006874">
    <property type="term" value="P:intracellular calcium ion homeostasis"/>
    <property type="evidence" value="ECO:0007669"/>
    <property type="project" value="TreeGrafter"/>
</dbReference>
<reference evidence="10" key="1">
    <citation type="submission" date="2024-04" db="EMBL/GenBank/DDBJ databases">
        <title>Salinicola lusitanus LLJ914,a marine bacterium isolated from the Okinawa Trough.</title>
        <authorList>
            <person name="Li J."/>
        </authorList>
    </citation>
    <scope>NUCLEOTIDE SEQUENCE [LARGE SCALE GENOMIC DNA]</scope>
</reference>
<dbReference type="GO" id="GO:0014826">
    <property type="term" value="P:vein smooth muscle contraction"/>
    <property type="evidence" value="ECO:0007669"/>
    <property type="project" value="TreeGrafter"/>
</dbReference>
<keyword evidence="5" id="KW-0839">Vasoconstrictor</keyword>
<feature type="domain" description="Endothelin-like toxin" evidence="8">
    <location>
        <begin position="56"/>
        <end position="77"/>
    </location>
</feature>
<evidence type="ECO:0000313" key="10">
    <source>
        <dbReference type="Proteomes" id="UP001460270"/>
    </source>
</evidence>
<feature type="region of interest" description="Disordered" evidence="6">
    <location>
        <begin position="119"/>
        <end position="178"/>
    </location>
</feature>
<dbReference type="GO" id="GO:0019229">
    <property type="term" value="P:regulation of vasoconstriction"/>
    <property type="evidence" value="ECO:0007669"/>
    <property type="project" value="InterPro"/>
</dbReference>
<dbReference type="GO" id="GO:0003100">
    <property type="term" value="P:regulation of systemic arterial blood pressure by endothelin"/>
    <property type="evidence" value="ECO:0007669"/>
    <property type="project" value="TreeGrafter"/>
</dbReference>
<comment type="subcellular location">
    <subcellularLocation>
        <location evidence="1">Secreted</location>
    </subcellularLocation>
</comment>
<evidence type="ECO:0000256" key="3">
    <source>
        <dbReference type="ARBA" id="ARBA00022525"/>
    </source>
</evidence>
<evidence type="ECO:0000256" key="7">
    <source>
        <dbReference type="SAM" id="SignalP"/>
    </source>
</evidence>
<feature type="compositionally biased region" description="Polar residues" evidence="6">
    <location>
        <begin position="169"/>
        <end position="178"/>
    </location>
</feature>
<keyword evidence="10" id="KW-1185">Reference proteome</keyword>
<dbReference type="InterPro" id="IPR001928">
    <property type="entry name" value="Endothln-like_toxin"/>
</dbReference>
<keyword evidence="3" id="KW-0964">Secreted</keyword>
<comment type="caution">
    <text evidence="9">The sequence shown here is derived from an EMBL/GenBank/DDBJ whole genome shotgun (WGS) entry which is preliminary data.</text>
</comment>
<accession>A0AAW0NRU9</accession>
<dbReference type="EMBL" id="JBBPFD010000014">
    <property type="protein sequence ID" value="KAK7898826.1"/>
    <property type="molecule type" value="Genomic_DNA"/>
</dbReference>
<dbReference type="GO" id="GO:0005179">
    <property type="term" value="F:hormone activity"/>
    <property type="evidence" value="ECO:0007669"/>
    <property type="project" value="TreeGrafter"/>
</dbReference>
<dbReference type="PANTHER" id="PTHR13874">
    <property type="entry name" value="ENDOTHELIN"/>
    <property type="match status" value="1"/>
</dbReference>
<comment type="similarity">
    <text evidence="2">Belongs to the endothelin/sarafotoxin family.</text>
</comment>
<dbReference type="AlphaFoldDB" id="A0AAW0NRU9"/>
<evidence type="ECO:0000256" key="1">
    <source>
        <dbReference type="ARBA" id="ARBA00004613"/>
    </source>
</evidence>
<feature type="compositionally biased region" description="Polar residues" evidence="6">
    <location>
        <begin position="144"/>
        <end position="160"/>
    </location>
</feature>
<protein>
    <recommendedName>
        <fullName evidence="8">Endothelin-like toxin domain-containing protein</fullName>
    </recommendedName>
</protein>
<evidence type="ECO:0000256" key="2">
    <source>
        <dbReference type="ARBA" id="ARBA00010959"/>
    </source>
</evidence>
<feature type="signal peptide" evidence="7">
    <location>
        <begin position="1"/>
        <end position="22"/>
    </location>
</feature>
<evidence type="ECO:0000256" key="4">
    <source>
        <dbReference type="ARBA" id="ARBA00022858"/>
    </source>
</evidence>
<dbReference type="PROSITE" id="PS00270">
    <property type="entry name" value="ENDOTHELIN"/>
    <property type="match status" value="2"/>
</dbReference>
<proteinExistence type="inferred from homology"/>
<dbReference type="InterPro" id="IPR020475">
    <property type="entry name" value="Endothelin"/>
</dbReference>
<evidence type="ECO:0000259" key="8">
    <source>
        <dbReference type="SMART" id="SM00272"/>
    </source>
</evidence>
<dbReference type="PANTHER" id="PTHR13874:SF9">
    <property type="entry name" value="ENDOTHELIN-2"/>
    <property type="match status" value="1"/>
</dbReference>
<dbReference type="GO" id="GO:0031708">
    <property type="term" value="F:endothelin B receptor binding"/>
    <property type="evidence" value="ECO:0007669"/>
    <property type="project" value="TreeGrafter"/>
</dbReference>
<evidence type="ECO:0000313" key="9">
    <source>
        <dbReference type="EMBL" id="KAK7898826.1"/>
    </source>
</evidence>
<organism evidence="9 10">
    <name type="scientific">Mugilogobius chulae</name>
    <name type="common">yellowstripe goby</name>
    <dbReference type="NCBI Taxonomy" id="88201"/>
    <lineage>
        <taxon>Eukaryota</taxon>
        <taxon>Metazoa</taxon>
        <taxon>Chordata</taxon>
        <taxon>Craniata</taxon>
        <taxon>Vertebrata</taxon>
        <taxon>Euteleostomi</taxon>
        <taxon>Actinopterygii</taxon>
        <taxon>Neopterygii</taxon>
        <taxon>Teleostei</taxon>
        <taxon>Neoteleostei</taxon>
        <taxon>Acanthomorphata</taxon>
        <taxon>Gobiaria</taxon>
        <taxon>Gobiiformes</taxon>
        <taxon>Gobioidei</taxon>
        <taxon>Gobiidae</taxon>
        <taxon>Gobionellinae</taxon>
        <taxon>Mugilogobius</taxon>
    </lineage>
</organism>
<feature type="chain" id="PRO_5043631671" description="Endothelin-like toxin domain-containing protein" evidence="7">
    <location>
        <begin position="23"/>
        <end position="178"/>
    </location>
</feature>
<evidence type="ECO:0000256" key="6">
    <source>
        <dbReference type="SAM" id="MobiDB-lite"/>
    </source>
</evidence>
<dbReference type="GO" id="GO:0005615">
    <property type="term" value="C:extracellular space"/>
    <property type="evidence" value="ECO:0007669"/>
    <property type="project" value="TreeGrafter"/>
</dbReference>
<dbReference type="PRINTS" id="PR00365">
    <property type="entry name" value="ENDOTHELIN"/>
</dbReference>
<dbReference type="InterPro" id="IPR019764">
    <property type="entry name" value="Endothelin_toxin_CS"/>
</dbReference>
<dbReference type="Pfam" id="PF00322">
    <property type="entry name" value="Endothelin"/>
    <property type="match status" value="1"/>
</dbReference>
<keyword evidence="4" id="KW-0838">Vasoactive</keyword>
<gene>
    <name evidence="9" type="ORF">WMY93_019679</name>
</gene>
<feature type="domain" description="Endothelin-like toxin" evidence="8">
    <location>
        <begin position="103"/>
        <end position="124"/>
    </location>
</feature>
<dbReference type="Proteomes" id="UP001460270">
    <property type="component" value="Unassembled WGS sequence"/>
</dbReference>